<dbReference type="SMART" id="SM00342">
    <property type="entry name" value="HTH_ARAC"/>
    <property type="match status" value="1"/>
</dbReference>
<organism evidence="7 8">
    <name type="scientific">Permianibacter aggregans</name>
    <dbReference type="NCBI Taxonomy" id="1510150"/>
    <lineage>
        <taxon>Bacteria</taxon>
        <taxon>Pseudomonadati</taxon>
        <taxon>Pseudomonadota</taxon>
        <taxon>Gammaproteobacteria</taxon>
        <taxon>Pseudomonadales</taxon>
        <taxon>Pseudomonadaceae</taxon>
        <taxon>Permianibacter</taxon>
    </lineage>
</organism>
<comment type="subcellular location">
    <subcellularLocation>
        <location evidence="1">Cytoplasm</location>
    </subcellularLocation>
</comment>
<sequence length="247" mass="27722">MLLTADIRHYAPQACFDRHDHHQLLIATSGAMAIDMEGRESVITTARGGVVPAGYRHDFEVSEQNSSIVIDLGHDPYHWRQQGWQKLEALFEQPQYFLSNPALDHLLRFAAAELPRHDKASPLAQHLAATLLISIADIGANTATKTRLNMDAINAYVDSHIAEPIRVADLARLQHLSPAHFQQLFQQQNQESVYQYVRQRRIEQAIYLIEATEQPLAEIALACGFAHQSALTRAIKSHTGLTPARLR</sequence>
<dbReference type="PROSITE" id="PS01124">
    <property type="entry name" value="HTH_ARAC_FAMILY_2"/>
    <property type="match status" value="1"/>
</dbReference>
<dbReference type="Pfam" id="PF12833">
    <property type="entry name" value="HTH_18"/>
    <property type="match status" value="1"/>
</dbReference>
<comment type="caution">
    <text evidence="7">The sequence shown here is derived from an EMBL/GenBank/DDBJ whole genome shotgun (WGS) entry which is preliminary data.</text>
</comment>
<dbReference type="InterPro" id="IPR050204">
    <property type="entry name" value="AraC_XylS_family_regulators"/>
</dbReference>
<dbReference type="SUPFAM" id="SSF46689">
    <property type="entry name" value="Homeodomain-like"/>
    <property type="match status" value="2"/>
</dbReference>
<dbReference type="PANTHER" id="PTHR46796:SF10">
    <property type="entry name" value="TRANSCRIPTIONAL ACTIVATOR FEAR"/>
    <property type="match status" value="1"/>
</dbReference>
<dbReference type="RefSeq" id="WP_133591920.1">
    <property type="nucleotide sequence ID" value="NZ_CP037953.1"/>
</dbReference>
<evidence type="ECO:0000256" key="4">
    <source>
        <dbReference type="ARBA" id="ARBA00023163"/>
    </source>
</evidence>
<dbReference type="EMBL" id="SNYM01000014">
    <property type="protein sequence ID" value="TDQ46244.1"/>
    <property type="molecule type" value="Genomic_DNA"/>
</dbReference>
<evidence type="ECO:0000256" key="3">
    <source>
        <dbReference type="ARBA" id="ARBA00023125"/>
    </source>
</evidence>
<reference evidence="7 8" key="1">
    <citation type="submission" date="2019-03" db="EMBL/GenBank/DDBJ databases">
        <title>Genomic Encyclopedia of Type Strains, Phase IV (KMG-IV): sequencing the most valuable type-strain genomes for metagenomic binning, comparative biology and taxonomic classification.</title>
        <authorList>
            <person name="Goeker M."/>
        </authorList>
    </citation>
    <scope>NUCLEOTIDE SEQUENCE [LARGE SCALE GENOMIC DNA]</scope>
    <source>
        <strain evidence="7 8">DSM 103792</strain>
    </source>
</reference>
<protein>
    <submittedName>
        <fullName evidence="7">AraC family transcriptional regulator</fullName>
    </submittedName>
</protein>
<dbReference type="GO" id="GO:0003700">
    <property type="term" value="F:DNA-binding transcription factor activity"/>
    <property type="evidence" value="ECO:0007669"/>
    <property type="project" value="InterPro"/>
</dbReference>
<dbReference type="InterPro" id="IPR009057">
    <property type="entry name" value="Homeodomain-like_sf"/>
</dbReference>
<evidence type="ECO:0000313" key="7">
    <source>
        <dbReference type="EMBL" id="TDQ46244.1"/>
    </source>
</evidence>
<keyword evidence="8" id="KW-1185">Reference proteome</keyword>
<keyword evidence="2" id="KW-0805">Transcription regulation</keyword>
<feature type="domain" description="HTH araC/xylS-type" evidence="6">
    <location>
        <begin position="151"/>
        <end position="247"/>
    </location>
</feature>
<comment type="function">
    <text evidence="5">Regulatory protein of the TOL plasmid xyl operons. XylS activates the xylXYZLTEGFJQKIH operon required for the degradation of toluene, m-xylene and p-xylene.</text>
</comment>
<dbReference type="Gene3D" id="1.10.10.60">
    <property type="entry name" value="Homeodomain-like"/>
    <property type="match status" value="1"/>
</dbReference>
<dbReference type="PANTHER" id="PTHR46796">
    <property type="entry name" value="HTH-TYPE TRANSCRIPTIONAL ACTIVATOR RHAS-RELATED"/>
    <property type="match status" value="1"/>
</dbReference>
<dbReference type="OrthoDB" id="5740883at2"/>
<accession>A0A4R6USB9</accession>
<dbReference type="InterPro" id="IPR018060">
    <property type="entry name" value="HTH_AraC"/>
</dbReference>
<proteinExistence type="predicted"/>
<evidence type="ECO:0000256" key="2">
    <source>
        <dbReference type="ARBA" id="ARBA00023015"/>
    </source>
</evidence>
<keyword evidence="4" id="KW-0804">Transcription</keyword>
<keyword evidence="3" id="KW-0238">DNA-binding</keyword>
<gene>
    <name evidence="7" type="ORF">EV696_11429</name>
</gene>
<evidence type="ECO:0000256" key="1">
    <source>
        <dbReference type="ARBA" id="ARBA00004496"/>
    </source>
</evidence>
<dbReference type="PROSITE" id="PS00041">
    <property type="entry name" value="HTH_ARAC_FAMILY_1"/>
    <property type="match status" value="1"/>
</dbReference>
<dbReference type="Gene3D" id="2.60.120.10">
    <property type="entry name" value="Jelly Rolls"/>
    <property type="match status" value="1"/>
</dbReference>
<evidence type="ECO:0000313" key="8">
    <source>
        <dbReference type="Proteomes" id="UP000295375"/>
    </source>
</evidence>
<dbReference type="Proteomes" id="UP000295375">
    <property type="component" value="Unassembled WGS sequence"/>
</dbReference>
<dbReference type="GO" id="GO:0009893">
    <property type="term" value="P:positive regulation of metabolic process"/>
    <property type="evidence" value="ECO:0007669"/>
    <property type="project" value="UniProtKB-ARBA"/>
</dbReference>
<dbReference type="GO" id="GO:0043565">
    <property type="term" value="F:sequence-specific DNA binding"/>
    <property type="evidence" value="ECO:0007669"/>
    <property type="project" value="InterPro"/>
</dbReference>
<dbReference type="AlphaFoldDB" id="A0A4R6USB9"/>
<evidence type="ECO:0000256" key="5">
    <source>
        <dbReference type="ARBA" id="ARBA00037345"/>
    </source>
</evidence>
<dbReference type="InterPro" id="IPR018062">
    <property type="entry name" value="HTH_AraC-typ_CS"/>
</dbReference>
<evidence type="ECO:0000259" key="6">
    <source>
        <dbReference type="PROSITE" id="PS01124"/>
    </source>
</evidence>
<dbReference type="InterPro" id="IPR014710">
    <property type="entry name" value="RmlC-like_jellyroll"/>
</dbReference>
<name>A0A4R6USB9_9GAMM</name>
<dbReference type="GO" id="GO:0005737">
    <property type="term" value="C:cytoplasm"/>
    <property type="evidence" value="ECO:0007669"/>
    <property type="project" value="UniProtKB-SubCell"/>
</dbReference>